<evidence type="ECO:0000313" key="2">
    <source>
        <dbReference type="Proteomes" id="UP000254424"/>
    </source>
</evidence>
<dbReference type="AlphaFoldDB" id="A0A380ZJV8"/>
<proteinExistence type="predicted"/>
<accession>A0A380ZJV8</accession>
<dbReference type="RefSeq" id="WP_244924119.1">
    <property type="nucleotide sequence ID" value="NZ_UFSX01000005.1"/>
</dbReference>
<dbReference type="Proteomes" id="UP000254424">
    <property type="component" value="Unassembled WGS sequence"/>
</dbReference>
<protein>
    <submittedName>
        <fullName evidence="1">Uncharacterized protein</fullName>
    </submittedName>
</protein>
<name>A0A380ZJV8_9BACE</name>
<evidence type="ECO:0000313" key="1">
    <source>
        <dbReference type="EMBL" id="SUV47243.1"/>
    </source>
</evidence>
<gene>
    <name evidence="1" type="ORF">NCTC11155_03708</name>
</gene>
<dbReference type="EMBL" id="UFSX01000005">
    <property type="protein sequence ID" value="SUV47243.1"/>
    <property type="molecule type" value="Genomic_DNA"/>
</dbReference>
<reference evidence="1 2" key="1">
    <citation type="submission" date="2018-06" db="EMBL/GenBank/DDBJ databases">
        <authorList>
            <consortium name="Pathogen Informatics"/>
            <person name="Doyle S."/>
        </authorList>
    </citation>
    <scope>NUCLEOTIDE SEQUENCE [LARGE SCALE GENOMIC DNA]</scope>
    <source>
        <strain evidence="1 2">NCTC11155</strain>
    </source>
</reference>
<sequence>MEIVGRFQTGIQAMELKSTHNIIDSISTVAIIYNMNWSIYIVAAAKF</sequence>
<organism evidence="1 2">
    <name type="scientific">Bacteroides eggerthii</name>
    <dbReference type="NCBI Taxonomy" id="28111"/>
    <lineage>
        <taxon>Bacteria</taxon>
        <taxon>Pseudomonadati</taxon>
        <taxon>Bacteroidota</taxon>
        <taxon>Bacteroidia</taxon>
        <taxon>Bacteroidales</taxon>
        <taxon>Bacteroidaceae</taxon>
        <taxon>Bacteroides</taxon>
    </lineage>
</organism>